<dbReference type="EMBL" id="KB446535">
    <property type="protein sequence ID" value="EME49467.1"/>
    <property type="molecule type" value="Genomic_DNA"/>
</dbReference>
<sequence>MSDNPTTQNYAQKAPRSYGMSDVFNTPVYAPFPKPTNDPAEIEKLIETFTDKAVFETRRNGQIRAPVPTPSVSRVPSSRETGLAWIEAQHQDRRARQKMLEEDVKQKGGWIEHGPHDSLVRLTEAGQREGCKLLEMKQLKAKGGLFETEQQRKAKEKCDNDTQDATEFEARLVRVNLDYNTHRKTTASECSHDSNLTAVIEAPPPPPPSPVSHEAEPAARSVAEAQARNEQGRQRNLAKSVTQHSQEFHSKQFIGADVQADYFTNPYWNADPLKHFPQKFDRNYSRASTAHDNDDVQAYADADADAELDEDEDEDEICGAQQ</sequence>
<proteinExistence type="predicted"/>
<reference evidence="2 3" key="2">
    <citation type="journal article" date="2012" name="PLoS Pathog.">
        <title>Diverse lifestyles and strategies of plant pathogenesis encoded in the genomes of eighteen Dothideomycetes fungi.</title>
        <authorList>
            <person name="Ohm R.A."/>
            <person name="Feau N."/>
            <person name="Henrissat B."/>
            <person name="Schoch C.L."/>
            <person name="Horwitz B.A."/>
            <person name="Barry K.W."/>
            <person name="Condon B.J."/>
            <person name="Copeland A.C."/>
            <person name="Dhillon B."/>
            <person name="Glaser F."/>
            <person name="Hesse C.N."/>
            <person name="Kosti I."/>
            <person name="LaButti K."/>
            <person name="Lindquist E.A."/>
            <person name="Lucas S."/>
            <person name="Salamov A.A."/>
            <person name="Bradshaw R.E."/>
            <person name="Ciuffetti L."/>
            <person name="Hamelin R.C."/>
            <person name="Kema G.H.J."/>
            <person name="Lawrence C."/>
            <person name="Scott J.A."/>
            <person name="Spatafora J.W."/>
            <person name="Turgeon B.G."/>
            <person name="de Wit P.J.G.M."/>
            <person name="Zhong S."/>
            <person name="Goodwin S.B."/>
            <person name="Grigoriev I.V."/>
        </authorList>
    </citation>
    <scope>NUCLEOTIDE SEQUENCE [LARGE SCALE GENOMIC DNA]</scope>
    <source>
        <strain evidence="3">NZE10 / CBS 128990</strain>
    </source>
</reference>
<protein>
    <submittedName>
        <fullName evidence="2">Uncharacterized protein</fullName>
    </submittedName>
</protein>
<dbReference type="OrthoDB" id="10657428at2759"/>
<feature type="region of interest" description="Disordered" evidence="1">
    <location>
        <begin position="286"/>
        <end position="322"/>
    </location>
</feature>
<accession>N1Q1B4</accession>
<dbReference type="Proteomes" id="UP000016933">
    <property type="component" value="Unassembled WGS sequence"/>
</dbReference>
<reference evidence="3" key="1">
    <citation type="journal article" date="2012" name="PLoS Genet.">
        <title>The genomes of the fungal plant pathogens Cladosporium fulvum and Dothistroma septosporum reveal adaptation to different hosts and lifestyles but also signatures of common ancestry.</title>
        <authorList>
            <person name="de Wit P.J.G.M."/>
            <person name="van der Burgt A."/>
            <person name="Oekmen B."/>
            <person name="Stergiopoulos I."/>
            <person name="Abd-Elsalam K.A."/>
            <person name="Aerts A.L."/>
            <person name="Bahkali A.H."/>
            <person name="Beenen H.G."/>
            <person name="Chettri P."/>
            <person name="Cox M.P."/>
            <person name="Datema E."/>
            <person name="de Vries R.P."/>
            <person name="Dhillon B."/>
            <person name="Ganley A.R."/>
            <person name="Griffiths S.A."/>
            <person name="Guo Y."/>
            <person name="Hamelin R.C."/>
            <person name="Henrissat B."/>
            <person name="Kabir M.S."/>
            <person name="Jashni M.K."/>
            <person name="Kema G."/>
            <person name="Klaubauf S."/>
            <person name="Lapidus A."/>
            <person name="Levasseur A."/>
            <person name="Lindquist E."/>
            <person name="Mehrabi R."/>
            <person name="Ohm R.A."/>
            <person name="Owen T.J."/>
            <person name="Salamov A."/>
            <person name="Schwelm A."/>
            <person name="Schijlen E."/>
            <person name="Sun H."/>
            <person name="van den Burg H.A."/>
            <person name="van Ham R.C.H.J."/>
            <person name="Zhang S."/>
            <person name="Goodwin S.B."/>
            <person name="Grigoriev I.V."/>
            <person name="Collemare J."/>
            <person name="Bradshaw R.E."/>
        </authorList>
    </citation>
    <scope>NUCLEOTIDE SEQUENCE [LARGE SCALE GENOMIC DNA]</scope>
    <source>
        <strain evidence="3">NZE10 / CBS 128990</strain>
    </source>
</reference>
<name>N1Q1B4_DOTSN</name>
<dbReference type="HOGENOM" id="CLU_863366_0_0_1"/>
<organism evidence="2 3">
    <name type="scientific">Dothistroma septosporum (strain NZE10 / CBS 128990)</name>
    <name type="common">Red band needle blight fungus</name>
    <name type="synonym">Mycosphaerella pini</name>
    <dbReference type="NCBI Taxonomy" id="675120"/>
    <lineage>
        <taxon>Eukaryota</taxon>
        <taxon>Fungi</taxon>
        <taxon>Dikarya</taxon>
        <taxon>Ascomycota</taxon>
        <taxon>Pezizomycotina</taxon>
        <taxon>Dothideomycetes</taxon>
        <taxon>Dothideomycetidae</taxon>
        <taxon>Mycosphaerellales</taxon>
        <taxon>Mycosphaerellaceae</taxon>
        <taxon>Dothistroma</taxon>
    </lineage>
</organism>
<gene>
    <name evidence="2" type="ORF">DOTSEDRAFT_68286</name>
</gene>
<feature type="region of interest" description="Disordered" evidence="1">
    <location>
        <begin position="203"/>
        <end position="244"/>
    </location>
</feature>
<evidence type="ECO:0000313" key="2">
    <source>
        <dbReference type="EMBL" id="EME49467.1"/>
    </source>
</evidence>
<evidence type="ECO:0000256" key="1">
    <source>
        <dbReference type="SAM" id="MobiDB-lite"/>
    </source>
</evidence>
<evidence type="ECO:0000313" key="3">
    <source>
        <dbReference type="Proteomes" id="UP000016933"/>
    </source>
</evidence>
<feature type="compositionally biased region" description="Acidic residues" evidence="1">
    <location>
        <begin position="302"/>
        <end position="322"/>
    </location>
</feature>
<keyword evidence="3" id="KW-1185">Reference proteome</keyword>
<dbReference type="AlphaFoldDB" id="N1Q1B4"/>